<dbReference type="AlphaFoldDB" id="A0A9D4GN70"/>
<keyword evidence="2" id="KW-1185">Reference proteome</keyword>
<organism evidence="1 2">
    <name type="scientific">Dreissena polymorpha</name>
    <name type="common">Zebra mussel</name>
    <name type="synonym">Mytilus polymorpha</name>
    <dbReference type="NCBI Taxonomy" id="45954"/>
    <lineage>
        <taxon>Eukaryota</taxon>
        <taxon>Metazoa</taxon>
        <taxon>Spiralia</taxon>
        <taxon>Lophotrochozoa</taxon>
        <taxon>Mollusca</taxon>
        <taxon>Bivalvia</taxon>
        <taxon>Autobranchia</taxon>
        <taxon>Heteroconchia</taxon>
        <taxon>Euheterodonta</taxon>
        <taxon>Imparidentia</taxon>
        <taxon>Neoheterodontei</taxon>
        <taxon>Myida</taxon>
        <taxon>Dreissenoidea</taxon>
        <taxon>Dreissenidae</taxon>
        <taxon>Dreissena</taxon>
    </lineage>
</organism>
<proteinExistence type="predicted"/>
<sequence length="108" mass="11801">MPVPRKDLRLLSEPEFQQVHLSLQLLICKEPRCGVLKHGTGPWHGDLGPSVDGICVGLPSFCWGFAITVGERGPCGSDTGCSIRKQFSEECRKRAHVFCSHTSGQTPP</sequence>
<reference evidence="1" key="1">
    <citation type="journal article" date="2019" name="bioRxiv">
        <title>The Genome of the Zebra Mussel, Dreissena polymorpha: A Resource for Invasive Species Research.</title>
        <authorList>
            <person name="McCartney M.A."/>
            <person name="Auch B."/>
            <person name="Kono T."/>
            <person name="Mallez S."/>
            <person name="Zhang Y."/>
            <person name="Obille A."/>
            <person name="Becker A."/>
            <person name="Abrahante J.E."/>
            <person name="Garbe J."/>
            <person name="Badalamenti J.P."/>
            <person name="Herman A."/>
            <person name="Mangelson H."/>
            <person name="Liachko I."/>
            <person name="Sullivan S."/>
            <person name="Sone E.D."/>
            <person name="Koren S."/>
            <person name="Silverstein K.A.T."/>
            <person name="Beckman K.B."/>
            <person name="Gohl D.M."/>
        </authorList>
    </citation>
    <scope>NUCLEOTIDE SEQUENCE</scope>
    <source>
        <strain evidence="1">Duluth1</strain>
        <tissue evidence="1">Whole animal</tissue>
    </source>
</reference>
<dbReference type="EMBL" id="JAIWYP010000005">
    <property type="protein sequence ID" value="KAH3819938.1"/>
    <property type="molecule type" value="Genomic_DNA"/>
</dbReference>
<accession>A0A9D4GN70</accession>
<dbReference type="Proteomes" id="UP000828390">
    <property type="component" value="Unassembled WGS sequence"/>
</dbReference>
<evidence type="ECO:0000313" key="2">
    <source>
        <dbReference type="Proteomes" id="UP000828390"/>
    </source>
</evidence>
<comment type="caution">
    <text evidence="1">The sequence shown here is derived from an EMBL/GenBank/DDBJ whole genome shotgun (WGS) entry which is preliminary data.</text>
</comment>
<evidence type="ECO:0000313" key="1">
    <source>
        <dbReference type="EMBL" id="KAH3819938.1"/>
    </source>
</evidence>
<protein>
    <submittedName>
        <fullName evidence="1">Uncharacterized protein</fullName>
    </submittedName>
</protein>
<name>A0A9D4GN70_DREPO</name>
<gene>
    <name evidence="1" type="ORF">DPMN_121682</name>
</gene>
<reference evidence="1" key="2">
    <citation type="submission" date="2020-11" db="EMBL/GenBank/DDBJ databases">
        <authorList>
            <person name="McCartney M.A."/>
            <person name="Auch B."/>
            <person name="Kono T."/>
            <person name="Mallez S."/>
            <person name="Becker A."/>
            <person name="Gohl D.M."/>
            <person name="Silverstein K.A.T."/>
            <person name="Koren S."/>
            <person name="Bechman K.B."/>
            <person name="Herman A."/>
            <person name="Abrahante J.E."/>
            <person name="Garbe J."/>
        </authorList>
    </citation>
    <scope>NUCLEOTIDE SEQUENCE</scope>
    <source>
        <strain evidence="1">Duluth1</strain>
        <tissue evidence="1">Whole animal</tissue>
    </source>
</reference>